<keyword evidence="10" id="KW-1133">Transmembrane helix</keyword>
<evidence type="ECO:0000256" key="7">
    <source>
        <dbReference type="ARBA" id="ARBA00022984"/>
    </source>
</evidence>
<evidence type="ECO:0000256" key="6">
    <source>
        <dbReference type="ARBA" id="ARBA00022960"/>
    </source>
</evidence>
<dbReference type="AlphaFoldDB" id="A0A0A5I356"/>
<keyword evidence="7 9" id="KW-0573">Peptidoglycan synthesis</keyword>
<evidence type="ECO:0000256" key="3">
    <source>
        <dbReference type="ARBA" id="ARBA00022676"/>
    </source>
</evidence>
<keyword evidence="3" id="KW-0328">Glycosyltransferase</keyword>
<reference evidence="12 13" key="1">
    <citation type="submission" date="2013-08" db="EMBL/GenBank/DDBJ databases">
        <authorList>
            <person name="Huang J."/>
            <person name="Wang G."/>
        </authorList>
    </citation>
    <scope>NUCLEOTIDE SEQUENCE [LARGE SCALE GENOMIC DNA]</scope>
    <source>
        <strain evidence="12 13">BH030004</strain>
    </source>
</reference>
<gene>
    <name evidence="12" type="ORF">N783_21010</name>
</gene>
<feature type="active site" description="Proton donor/acceptor" evidence="9">
    <location>
        <position position="300"/>
    </location>
</feature>
<comment type="pathway">
    <text evidence="1 9">Cell wall biogenesis; peptidoglycan biosynthesis.</text>
</comment>
<evidence type="ECO:0000256" key="10">
    <source>
        <dbReference type="SAM" id="Phobius"/>
    </source>
</evidence>
<dbReference type="InterPro" id="IPR005490">
    <property type="entry name" value="LD_TPept_cat_dom"/>
</dbReference>
<dbReference type="UniPathway" id="UPA00219"/>
<accession>A0A0A5I356</accession>
<sequence>MKEYEHLFEVKKNIFLSKEDPEFLKKYVKYRPKDGQKLYEYALEWKMKGHEKNYLTYLSKAARNGSFQAEKLLKQEGKHSSFKRVLPPQKATSMLGLYAWMTLLFLLFMILLLLCGIYLFQKFIHSYEVEHHFYKEEKTIIHDENNSPLLQPNSPQTYSETDIKQMVLKNAIMRYRQSNGSFPETNQRLIQDAPNNWLSFIPDDLIYTKNAGGFKLTADGTNPVTDEGIPLLELHLYPETHQLALTTTSGENLALYKIAKGEKPLPFTKSEVKMRVVEPNGGGGPLGTRGLALQNDYAIHGTDDPSSIGKSVSMGCVRMNNEDIETLFTYVSLGTPFSVQAGKPEPPMFKEGLPNLMNPNVLSNTSPQENYPFREFNWFH</sequence>
<dbReference type="EMBL" id="AVPF01000008">
    <property type="protein sequence ID" value="KGX90272.1"/>
    <property type="molecule type" value="Genomic_DNA"/>
</dbReference>
<dbReference type="GO" id="GO:0071972">
    <property type="term" value="F:peptidoglycan L,D-transpeptidase activity"/>
    <property type="evidence" value="ECO:0007669"/>
    <property type="project" value="TreeGrafter"/>
</dbReference>
<feature type="transmembrane region" description="Helical" evidence="10">
    <location>
        <begin position="97"/>
        <end position="120"/>
    </location>
</feature>
<proteinExistence type="inferred from homology"/>
<keyword evidence="5" id="KW-0378">Hydrolase</keyword>
<feature type="domain" description="L,D-TPase catalytic" evidence="11">
    <location>
        <begin position="232"/>
        <end position="340"/>
    </location>
</feature>
<comment type="similarity">
    <text evidence="2">Belongs to the YkuD family.</text>
</comment>
<comment type="caution">
    <text evidence="12">The sequence shown here is derived from an EMBL/GenBank/DDBJ whole genome shotgun (WGS) entry which is preliminary data.</text>
</comment>
<keyword evidence="8 9" id="KW-0961">Cell wall biogenesis/degradation</keyword>
<feature type="active site" description="Nucleophile" evidence="9">
    <location>
        <position position="316"/>
    </location>
</feature>
<name>A0A0A5I356_9BACI</name>
<dbReference type="SUPFAM" id="SSF141523">
    <property type="entry name" value="L,D-transpeptidase catalytic domain-like"/>
    <property type="match status" value="1"/>
</dbReference>
<evidence type="ECO:0000256" key="8">
    <source>
        <dbReference type="ARBA" id="ARBA00023316"/>
    </source>
</evidence>
<dbReference type="OrthoDB" id="9787225at2"/>
<dbReference type="GO" id="GO:0005576">
    <property type="term" value="C:extracellular region"/>
    <property type="evidence" value="ECO:0007669"/>
    <property type="project" value="TreeGrafter"/>
</dbReference>
<protein>
    <recommendedName>
        <fullName evidence="11">L,D-TPase catalytic domain-containing protein</fullName>
    </recommendedName>
</protein>
<dbReference type="STRING" id="1385511.GCA_000425225_02216"/>
<dbReference type="InterPro" id="IPR038063">
    <property type="entry name" value="Transpep_catalytic_dom"/>
</dbReference>
<dbReference type="PANTHER" id="PTHR30582:SF24">
    <property type="entry name" value="L,D-TRANSPEPTIDASE ERFK_SRFK-RELATED"/>
    <property type="match status" value="1"/>
</dbReference>
<dbReference type="PANTHER" id="PTHR30582">
    <property type="entry name" value="L,D-TRANSPEPTIDASE"/>
    <property type="match status" value="1"/>
</dbReference>
<evidence type="ECO:0000256" key="5">
    <source>
        <dbReference type="ARBA" id="ARBA00022801"/>
    </source>
</evidence>
<keyword evidence="10" id="KW-0472">Membrane</keyword>
<dbReference type="InterPro" id="IPR050979">
    <property type="entry name" value="LD-transpeptidase"/>
</dbReference>
<keyword evidence="6 9" id="KW-0133">Cell shape</keyword>
<dbReference type="eggNOG" id="COG1376">
    <property type="taxonomic scope" value="Bacteria"/>
</dbReference>
<evidence type="ECO:0000256" key="1">
    <source>
        <dbReference type="ARBA" id="ARBA00004752"/>
    </source>
</evidence>
<evidence type="ECO:0000313" key="12">
    <source>
        <dbReference type="EMBL" id="KGX90272.1"/>
    </source>
</evidence>
<dbReference type="RefSeq" id="WP_027448688.1">
    <property type="nucleotide sequence ID" value="NZ_KE384335.1"/>
</dbReference>
<dbReference type="CDD" id="cd16913">
    <property type="entry name" value="YkuD_like"/>
    <property type="match status" value="1"/>
</dbReference>
<organism evidence="12 13">
    <name type="scientific">Pontibacillus marinus BH030004 = DSM 16465</name>
    <dbReference type="NCBI Taxonomy" id="1385511"/>
    <lineage>
        <taxon>Bacteria</taxon>
        <taxon>Bacillati</taxon>
        <taxon>Bacillota</taxon>
        <taxon>Bacilli</taxon>
        <taxon>Bacillales</taxon>
        <taxon>Bacillaceae</taxon>
        <taxon>Pontibacillus</taxon>
    </lineage>
</organism>
<keyword evidence="13" id="KW-1185">Reference proteome</keyword>
<dbReference type="PROSITE" id="PS52029">
    <property type="entry name" value="LD_TPASE"/>
    <property type="match status" value="1"/>
</dbReference>
<evidence type="ECO:0000256" key="2">
    <source>
        <dbReference type="ARBA" id="ARBA00005992"/>
    </source>
</evidence>
<evidence type="ECO:0000256" key="4">
    <source>
        <dbReference type="ARBA" id="ARBA00022679"/>
    </source>
</evidence>
<keyword evidence="4" id="KW-0808">Transferase</keyword>
<dbReference type="GO" id="GO:0008360">
    <property type="term" value="P:regulation of cell shape"/>
    <property type="evidence" value="ECO:0007669"/>
    <property type="project" value="UniProtKB-UniRule"/>
</dbReference>
<evidence type="ECO:0000256" key="9">
    <source>
        <dbReference type="PROSITE-ProRule" id="PRU01373"/>
    </source>
</evidence>
<dbReference type="GO" id="GO:0018104">
    <property type="term" value="P:peptidoglycan-protein cross-linking"/>
    <property type="evidence" value="ECO:0007669"/>
    <property type="project" value="TreeGrafter"/>
</dbReference>
<keyword evidence="10" id="KW-0812">Transmembrane</keyword>
<dbReference type="Gene3D" id="2.40.440.10">
    <property type="entry name" value="L,D-transpeptidase catalytic domain-like"/>
    <property type="match status" value="1"/>
</dbReference>
<dbReference type="Pfam" id="PF03734">
    <property type="entry name" value="YkuD"/>
    <property type="match status" value="1"/>
</dbReference>
<dbReference type="GO" id="GO:0071555">
    <property type="term" value="P:cell wall organization"/>
    <property type="evidence" value="ECO:0007669"/>
    <property type="project" value="UniProtKB-UniRule"/>
</dbReference>
<dbReference type="Proteomes" id="UP000030403">
    <property type="component" value="Unassembled WGS sequence"/>
</dbReference>
<dbReference type="GO" id="GO:0016757">
    <property type="term" value="F:glycosyltransferase activity"/>
    <property type="evidence" value="ECO:0007669"/>
    <property type="project" value="UniProtKB-KW"/>
</dbReference>
<evidence type="ECO:0000259" key="11">
    <source>
        <dbReference type="PROSITE" id="PS52029"/>
    </source>
</evidence>
<evidence type="ECO:0000313" key="13">
    <source>
        <dbReference type="Proteomes" id="UP000030403"/>
    </source>
</evidence>